<keyword evidence="2" id="KW-1185">Reference proteome</keyword>
<sequence>MTDWLLQEVVYYKRKLYCCLIDIPLLLNLEASAYRLAMTGHGTLIIVLVHLPTKKRLLRNNIETLLALGNAVILFGDLNTKNTNWHCNNTPQLISQLTSITDQRSRNIKRRVYNNDIDTAIEALTKYVRTMVKPCQRKVPANSEYWGLPTDVCDLIRAKNEPCAARVHTLHPSISLERDPFQRRPA</sequence>
<dbReference type="EMBL" id="BGZK01000844">
    <property type="protein sequence ID" value="GBP62571.1"/>
    <property type="molecule type" value="Genomic_DNA"/>
</dbReference>
<dbReference type="Proteomes" id="UP000299102">
    <property type="component" value="Unassembled WGS sequence"/>
</dbReference>
<protein>
    <recommendedName>
        <fullName evidence="3">RNA-directed DNA polymerase from mobile element jockey</fullName>
    </recommendedName>
</protein>
<dbReference type="AlphaFoldDB" id="A0A4C1XF61"/>
<dbReference type="OrthoDB" id="7487383at2759"/>
<reference evidence="1 2" key="1">
    <citation type="journal article" date="2019" name="Commun. Biol.">
        <title>The bagworm genome reveals a unique fibroin gene that provides high tensile strength.</title>
        <authorList>
            <person name="Kono N."/>
            <person name="Nakamura H."/>
            <person name="Ohtoshi R."/>
            <person name="Tomita M."/>
            <person name="Numata K."/>
            <person name="Arakawa K."/>
        </authorList>
    </citation>
    <scope>NUCLEOTIDE SEQUENCE [LARGE SCALE GENOMIC DNA]</scope>
</reference>
<evidence type="ECO:0000313" key="1">
    <source>
        <dbReference type="EMBL" id="GBP62571.1"/>
    </source>
</evidence>
<name>A0A4C1XF61_EUMVA</name>
<gene>
    <name evidence="1" type="ORF">EVAR_47007_1</name>
</gene>
<accession>A0A4C1XF61</accession>
<dbReference type="SUPFAM" id="SSF56219">
    <property type="entry name" value="DNase I-like"/>
    <property type="match status" value="1"/>
</dbReference>
<dbReference type="InterPro" id="IPR036691">
    <property type="entry name" value="Endo/exonu/phosph_ase_sf"/>
</dbReference>
<evidence type="ECO:0000313" key="2">
    <source>
        <dbReference type="Proteomes" id="UP000299102"/>
    </source>
</evidence>
<proteinExistence type="predicted"/>
<evidence type="ECO:0008006" key="3">
    <source>
        <dbReference type="Google" id="ProtNLM"/>
    </source>
</evidence>
<organism evidence="1 2">
    <name type="scientific">Eumeta variegata</name>
    <name type="common">Bagworm moth</name>
    <name type="synonym">Eumeta japonica</name>
    <dbReference type="NCBI Taxonomy" id="151549"/>
    <lineage>
        <taxon>Eukaryota</taxon>
        <taxon>Metazoa</taxon>
        <taxon>Ecdysozoa</taxon>
        <taxon>Arthropoda</taxon>
        <taxon>Hexapoda</taxon>
        <taxon>Insecta</taxon>
        <taxon>Pterygota</taxon>
        <taxon>Neoptera</taxon>
        <taxon>Endopterygota</taxon>
        <taxon>Lepidoptera</taxon>
        <taxon>Glossata</taxon>
        <taxon>Ditrysia</taxon>
        <taxon>Tineoidea</taxon>
        <taxon>Psychidae</taxon>
        <taxon>Oiketicinae</taxon>
        <taxon>Eumeta</taxon>
    </lineage>
</organism>
<comment type="caution">
    <text evidence="1">The sequence shown here is derived from an EMBL/GenBank/DDBJ whole genome shotgun (WGS) entry which is preliminary data.</text>
</comment>